<keyword evidence="7" id="KW-0067">ATP-binding</keyword>
<keyword evidence="4" id="KW-0808">Transferase</keyword>
<reference evidence="12 13" key="1">
    <citation type="submission" date="2024-09" db="EMBL/GenBank/DDBJ databases">
        <authorList>
            <person name="Sun Q."/>
            <person name="Mori K."/>
        </authorList>
    </citation>
    <scope>NUCLEOTIDE SEQUENCE [LARGE SCALE GENOMIC DNA]</scope>
    <source>
        <strain evidence="12 13">JCM 3307</strain>
    </source>
</reference>
<dbReference type="Proteomes" id="UP001589608">
    <property type="component" value="Unassembled WGS sequence"/>
</dbReference>
<feature type="domain" description="Signal transduction histidine kinase subgroup 3 dimerisation and phosphoacceptor" evidence="11">
    <location>
        <begin position="200"/>
        <end position="265"/>
    </location>
</feature>
<gene>
    <name evidence="12" type="ORF">ACFFTR_20710</name>
</gene>
<dbReference type="PANTHER" id="PTHR24421:SF10">
    <property type="entry name" value="NITRATE_NITRITE SENSOR PROTEIN NARQ"/>
    <property type="match status" value="1"/>
</dbReference>
<evidence type="ECO:0000256" key="3">
    <source>
        <dbReference type="ARBA" id="ARBA00022553"/>
    </source>
</evidence>
<keyword evidence="5" id="KW-0547">Nucleotide-binding</keyword>
<dbReference type="GO" id="GO:0016301">
    <property type="term" value="F:kinase activity"/>
    <property type="evidence" value="ECO:0007669"/>
    <property type="project" value="UniProtKB-KW"/>
</dbReference>
<evidence type="ECO:0000256" key="7">
    <source>
        <dbReference type="ARBA" id="ARBA00022840"/>
    </source>
</evidence>
<keyword evidence="10" id="KW-1133">Transmembrane helix</keyword>
<dbReference type="Gene3D" id="1.20.5.1930">
    <property type="match status" value="1"/>
</dbReference>
<proteinExistence type="predicted"/>
<evidence type="ECO:0000259" key="11">
    <source>
        <dbReference type="Pfam" id="PF07730"/>
    </source>
</evidence>
<evidence type="ECO:0000256" key="5">
    <source>
        <dbReference type="ARBA" id="ARBA00022741"/>
    </source>
</evidence>
<dbReference type="CDD" id="cd16917">
    <property type="entry name" value="HATPase_UhpB-NarQ-NarX-like"/>
    <property type="match status" value="1"/>
</dbReference>
<dbReference type="InterPro" id="IPR050482">
    <property type="entry name" value="Sensor_HK_TwoCompSys"/>
</dbReference>
<evidence type="ECO:0000313" key="12">
    <source>
        <dbReference type="EMBL" id="MFB9445505.1"/>
    </source>
</evidence>
<sequence length="409" mass="43075">MTVPADPRDRSPLPAGVISDADHDPVRPAGRTARGRVVDATCFLLAVVIVVLALVDSRAQHIAPVPLAVDIVLGSLCSLAVWLRRRWPVGLAVAAGLVGAYATSAAGTALVALFTVAVHRRFTVVAPIAAGYALVPFLSPLVRPDVPVGPWSQIVLGAVLALAVLACGMFVRARRQSLRERAGRVAAEQELRVAEARQGERNRIAREMHDVLAHRLSLLSLHAGALELRPDAAPEEVARAAGVIRESAYRALEDLREVIGVLRTGVDRSGETPERPQPTLAGLPDLVDQSRRAGMRVRLDGQIDTLSAVPAGVGRSAYRIVQEGLTNARKHAPDAEVAVTVRAAPGDGVTVEIRNPCPMGTGGGTAVPGAGIGLIGLTERAALAGGRLEHGPTPAGEFRLWAWLPWPTL</sequence>
<evidence type="ECO:0000256" key="4">
    <source>
        <dbReference type="ARBA" id="ARBA00022679"/>
    </source>
</evidence>
<name>A0ABV5M9J4_9ACTN</name>
<keyword evidence="6 12" id="KW-0418">Kinase</keyword>
<evidence type="ECO:0000256" key="10">
    <source>
        <dbReference type="SAM" id="Phobius"/>
    </source>
</evidence>
<dbReference type="SUPFAM" id="SSF55874">
    <property type="entry name" value="ATPase domain of HSP90 chaperone/DNA topoisomerase II/histidine kinase"/>
    <property type="match status" value="1"/>
</dbReference>
<feature type="transmembrane region" description="Helical" evidence="10">
    <location>
        <begin position="89"/>
        <end position="115"/>
    </location>
</feature>
<accession>A0ABV5M9J4</accession>
<dbReference type="Pfam" id="PF07730">
    <property type="entry name" value="HisKA_3"/>
    <property type="match status" value="1"/>
</dbReference>
<organism evidence="12 13">
    <name type="scientific">Dactylosporangium vinaceum</name>
    <dbReference type="NCBI Taxonomy" id="53362"/>
    <lineage>
        <taxon>Bacteria</taxon>
        <taxon>Bacillati</taxon>
        <taxon>Actinomycetota</taxon>
        <taxon>Actinomycetes</taxon>
        <taxon>Micromonosporales</taxon>
        <taxon>Micromonosporaceae</taxon>
        <taxon>Dactylosporangium</taxon>
    </lineage>
</organism>
<feature type="transmembrane region" description="Helical" evidence="10">
    <location>
        <begin position="151"/>
        <end position="171"/>
    </location>
</feature>
<feature type="compositionally biased region" description="Basic and acidic residues" evidence="9">
    <location>
        <begin position="1"/>
        <end position="11"/>
    </location>
</feature>
<dbReference type="PANTHER" id="PTHR24421">
    <property type="entry name" value="NITRATE/NITRITE SENSOR PROTEIN NARX-RELATED"/>
    <property type="match status" value="1"/>
</dbReference>
<dbReference type="InterPro" id="IPR011712">
    <property type="entry name" value="Sig_transdc_His_kin_sub3_dim/P"/>
</dbReference>
<dbReference type="EC" id="2.7.13.3" evidence="2"/>
<protein>
    <recommendedName>
        <fullName evidence="2">histidine kinase</fullName>
        <ecNumber evidence="2">2.7.13.3</ecNumber>
    </recommendedName>
</protein>
<evidence type="ECO:0000256" key="2">
    <source>
        <dbReference type="ARBA" id="ARBA00012438"/>
    </source>
</evidence>
<comment type="caution">
    <text evidence="12">The sequence shown here is derived from an EMBL/GenBank/DDBJ whole genome shotgun (WGS) entry which is preliminary data.</text>
</comment>
<keyword evidence="3" id="KW-0597">Phosphoprotein</keyword>
<feature type="transmembrane region" description="Helical" evidence="10">
    <location>
        <begin position="62"/>
        <end position="83"/>
    </location>
</feature>
<keyword evidence="13" id="KW-1185">Reference proteome</keyword>
<dbReference type="EMBL" id="JBHMCA010000042">
    <property type="protein sequence ID" value="MFB9445505.1"/>
    <property type="molecule type" value="Genomic_DNA"/>
</dbReference>
<evidence type="ECO:0000313" key="13">
    <source>
        <dbReference type="Proteomes" id="UP001589608"/>
    </source>
</evidence>
<keyword evidence="8" id="KW-0902">Two-component regulatory system</keyword>
<feature type="transmembrane region" description="Helical" evidence="10">
    <location>
        <begin position="37"/>
        <end position="55"/>
    </location>
</feature>
<evidence type="ECO:0000256" key="8">
    <source>
        <dbReference type="ARBA" id="ARBA00023012"/>
    </source>
</evidence>
<keyword evidence="10" id="KW-0472">Membrane</keyword>
<evidence type="ECO:0000256" key="6">
    <source>
        <dbReference type="ARBA" id="ARBA00022777"/>
    </source>
</evidence>
<comment type="catalytic activity">
    <reaction evidence="1">
        <text>ATP + protein L-histidine = ADP + protein N-phospho-L-histidine.</text>
        <dbReference type="EC" id="2.7.13.3"/>
    </reaction>
</comment>
<feature type="region of interest" description="Disordered" evidence="9">
    <location>
        <begin position="1"/>
        <end position="26"/>
    </location>
</feature>
<dbReference type="Gene3D" id="3.30.565.10">
    <property type="entry name" value="Histidine kinase-like ATPase, C-terminal domain"/>
    <property type="match status" value="1"/>
</dbReference>
<dbReference type="InterPro" id="IPR036890">
    <property type="entry name" value="HATPase_C_sf"/>
</dbReference>
<dbReference type="RefSeq" id="WP_223103859.1">
    <property type="nucleotide sequence ID" value="NZ_CP061913.1"/>
</dbReference>
<evidence type="ECO:0000256" key="9">
    <source>
        <dbReference type="SAM" id="MobiDB-lite"/>
    </source>
</evidence>
<keyword evidence="10" id="KW-0812">Transmembrane</keyword>
<evidence type="ECO:0000256" key="1">
    <source>
        <dbReference type="ARBA" id="ARBA00000085"/>
    </source>
</evidence>
<feature type="transmembrane region" description="Helical" evidence="10">
    <location>
        <begin position="122"/>
        <end position="139"/>
    </location>
</feature>